<keyword evidence="3" id="KW-1185">Reference proteome</keyword>
<accession>A0A9Q1D328</accession>
<feature type="region of interest" description="Disordered" evidence="1">
    <location>
        <begin position="68"/>
        <end position="173"/>
    </location>
</feature>
<name>A0A9Q1D328_CONCO</name>
<feature type="compositionally biased region" description="Basic and acidic residues" evidence="1">
    <location>
        <begin position="104"/>
        <end position="115"/>
    </location>
</feature>
<gene>
    <name evidence="2" type="ORF">COCON_G00184850</name>
</gene>
<comment type="caution">
    <text evidence="2">The sequence shown here is derived from an EMBL/GenBank/DDBJ whole genome shotgun (WGS) entry which is preliminary data.</text>
</comment>
<protein>
    <submittedName>
        <fullName evidence="2">Uncharacterized protein</fullName>
    </submittedName>
</protein>
<dbReference type="EMBL" id="JAFJMO010000014">
    <property type="protein sequence ID" value="KAJ8256333.1"/>
    <property type="molecule type" value="Genomic_DNA"/>
</dbReference>
<evidence type="ECO:0000313" key="3">
    <source>
        <dbReference type="Proteomes" id="UP001152803"/>
    </source>
</evidence>
<feature type="region of interest" description="Disordered" evidence="1">
    <location>
        <begin position="212"/>
        <end position="244"/>
    </location>
</feature>
<reference evidence="2" key="1">
    <citation type="journal article" date="2023" name="Science">
        <title>Genome structures resolve the early diversification of teleost fishes.</title>
        <authorList>
            <person name="Parey E."/>
            <person name="Louis A."/>
            <person name="Montfort J."/>
            <person name="Bouchez O."/>
            <person name="Roques C."/>
            <person name="Iampietro C."/>
            <person name="Lluch J."/>
            <person name="Castinel A."/>
            <person name="Donnadieu C."/>
            <person name="Desvignes T."/>
            <person name="Floi Bucao C."/>
            <person name="Jouanno E."/>
            <person name="Wen M."/>
            <person name="Mejri S."/>
            <person name="Dirks R."/>
            <person name="Jansen H."/>
            <person name="Henkel C."/>
            <person name="Chen W.J."/>
            <person name="Zahm M."/>
            <person name="Cabau C."/>
            <person name="Klopp C."/>
            <person name="Thompson A.W."/>
            <person name="Robinson-Rechavi M."/>
            <person name="Braasch I."/>
            <person name="Lecointre G."/>
            <person name="Bobe J."/>
            <person name="Postlethwait J.H."/>
            <person name="Berthelot C."/>
            <person name="Roest Crollius H."/>
            <person name="Guiguen Y."/>
        </authorList>
    </citation>
    <scope>NUCLEOTIDE SEQUENCE</scope>
    <source>
        <strain evidence="2">Concon-B</strain>
    </source>
</reference>
<evidence type="ECO:0000256" key="1">
    <source>
        <dbReference type="SAM" id="MobiDB-lite"/>
    </source>
</evidence>
<dbReference type="Proteomes" id="UP001152803">
    <property type="component" value="Unassembled WGS sequence"/>
</dbReference>
<evidence type="ECO:0000313" key="2">
    <source>
        <dbReference type="EMBL" id="KAJ8256333.1"/>
    </source>
</evidence>
<sequence length="262" mass="27736">MNHRVKAQYMEWEAGQAPAHHGDGACGIAVGNAAAERPGASFGNIQGVQIKAGGSRGGESALFFLDQSRDGSQQCGRLSVRGPTSRPGGERRTRTRPRPRPRHARAEEPRTRSDPPPRPPHAHLPHALGQRPSPPAPRRPVNTSPPFTPGGDTLRPPPPRPVTGPGTASVPLRGRVNKHKPWIETSYHGVISENTDTVLLDPPLVALDKDAPVPFAGKTPGRPIHRGQGQVKGDLQPPPAPEMAGQCSRALAAEIGSSLLAS</sequence>
<dbReference type="AlphaFoldDB" id="A0A9Q1D328"/>
<organism evidence="2 3">
    <name type="scientific">Conger conger</name>
    <name type="common">Conger eel</name>
    <name type="synonym">Muraena conger</name>
    <dbReference type="NCBI Taxonomy" id="82655"/>
    <lineage>
        <taxon>Eukaryota</taxon>
        <taxon>Metazoa</taxon>
        <taxon>Chordata</taxon>
        <taxon>Craniata</taxon>
        <taxon>Vertebrata</taxon>
        <taxon>Euteleostomi</taxon>
        <taxon>Actinopterygii</taxon>
        <taxon>Neopterygii</taxon>
        <taxon>Teleostei</taxon>
        <taxon>Anguilliformes</taxon>
        <taxon>Congridae</taxon>
        <taxon>Conger</taxon>
    </lineage>
</organism>
<feature type="compositionally biased region" description="Basic residues" evidence="1">
    <location>
        <begin position="93"/>
        <end position="103"/>
    </location>
</feature>
<proteinExistence type="predicted"/>